<evidence type="ECO:0000313" key="2">
    <source>
        <dbReference type="Proteomes" id="UP000805649"/>
    </source>
</evidence>
<reference evidence="1 2" key="1">
    <citation type="journal article" date="2020" name="Phytopathology">
        <title>Genome Sequence Resources of Colletotrichum truncatum, C. plurivorum, C. musicola, and C. sojae: Four Species Pathogenic to Soybean (Glycine max).</title>
        <authorList>
            <person name="Rogerio F."/>
            <person name="Boufleur T.R."/>
            <person name="Ciampi-Guillardi M."/>
            <person name="Sukno S.A."/>
            <person name="Thon M.R."/>
            <person name="Massola Junior N.S."/>
            <person name="Baroncelli R."/>
        </authorList>
    </citation>
    <scope>NUCLEOTIDE SEQUENCE [LARGE SCALE GENOMIC DNA]</scope>
    <source>
        <strain evidence="1 2">CMES1059</strain>
    </source>
</reference>
<sequence length="438" mass="50292">MTTSFSSLFASLPSQPHLSEWGTETAGKLDGLEGLPIEIILDIYQQLDVCSIFSLGQVNTLFHGLLKRNKAAILLPVLQREFSPFTELLQIYTASEQDLSQYGDTFQPRRVVFRRFPGDLTGVILSRGGVHTNYAPFSEHVLFTGSLSNGKPPSTNVLPAPRSVALVDRDLDSMLRHCLVVRRWEELYPQLHWFSTPEDCRQLDDSEKFKLRRALYRWWLYAFYFHGELPRPRSGGPEPFVNDVRTSQMRFHPTRELMEMKDLFTSVKILVRHYVYPNLEQNLEPLQHISPLDSMIEKTIQERIVDTYAKLDPRDLMFYFENLFSYPRKRLVTDVNLKHPNFSRDQESLGAAIQSALDERPWLDDVANLNSVGSIVNNDNDCKDRLNCDGSHDGTVPPPGALQRPQNDWAPPGDDGRTLAERYQFYQIAQNDLDDSLD</sequence>
<protein>
    <submittedName>
        <fullName evidence="1">F-box domain protein</fullName>
    </submittedName>
</protein>
<dbReference type="Proteomes" id="UP000805649">
    <property type="component" value="Unassembled WGS sequence"/>
</dbReference>
<evidence type="ECO:0000313" key="1">
    <source>
        <dbReference type="EMBL" id="KAL0940663.1"/>
    </source>
</evidence>
<keyword evidence="2" id="KW-1185">Reference proteome</keyword>
<accession>A0ACC3Z969</accession>
<name>A0ACC3Z969_COLTU</name>
<proteinExistence type="predicted"/>
<dbReference type="EMBL" id="VUJX02000002">
    <property type="protein sequence ID" value="KAL0940663.1"/>
    <property type="molecule type" value="Genomic_DNA"/>
</dbReference>
<organism evidence="1 2">
    <name type="scientific">Colletotrichum truncatum</name>
    <name type="common">Anthracnose fungus</name>
    <name type="synonym">Colletotrichum capsici</name>
    <dbReference type="NCBI Taxonomy" id="5467"/>
    <lineage>
        <taxon>Eukaryota</taxon>
        <taxon>Fungi</taxon>
        <taxon>Dikarya</taxon>
        <taxon>Ascomycota</taxon>
        <taxon>Pezizomycotina</taxon>
        <taxon>Sordariomycetes</taxon>
        <taxon>Hypocreomycetidae</taxon>
        <taxon>Glomerellales</taxon>
        <taxon>Glomerellaceae</taxon>
        <taxon>Colletotrichum</taxon>
        <taxon>Colletotrichum truncatum species complex</taxon>
    </lineage>
</organism>
<comment type="caution">
    <text evidence="1">The sequence shown here is derived from an EMBL/GenBank/DDBJ whole genome shotgun (WGS) entry which is preliminary data.</text>
</comment>
<gene>
    <name evidence="1" type="ORF">CTRU02_203426</name>
</gene>